<feature type="region of interest" description="Disordered" evidence="1">
    <location>
        <begin position="1"/>
        <end position="20"/>
    </location>
</feature>
<evidence type="ECO:0000313" key="3">
    <source>
        <dbReference type="Proteomes" id="UP000494329"/>
    </source>
</evidence>
<evidence type="ECO:0000256" key="1">
    <source>
        <dbReference type="SAM" id="MobiDB-lite"/>
    </source>
</evidence>
<gene>
    <name evidence="2" type="ORF">LMG29739_05542</name>
</gene>
<dbReference type="Pfam" id="PF07963">
    <property type="entry name" value="N_methyl"/>
    <property type="match status" value="1"/>
</dbReference>
<dbReference type="Proteomes" id="UP000494329">
    <property type="component" value="Unassembled WGS sequence"/>
</dbReference>
<evidence type="ECO:0000313" key="2">
    <source>
        <dbReference type="EMBL" id="CAB3769423.1"/>
    </source>
</evidence>
<reference evidence="2 3" key="1">
    <citation type="submission" date="2020-04" db="EMBL/GenBank/DDBJ databases">
        <authorList>
            <person name="De Canck E."/>
        </authorList>
    </citation>
    <scope>NUCLEOTIDE SEQUENCE [LARGE SCALE GENOMIC DNA]</scope>
    <source>
        <strain evidence="2 3">LMG 29739</strain>
    </source>
</reference>
<keyword evidence="3" id="KW-1185">Reference proteome</keyword>
<name>A0A6J5ETA3_9BURK</name>
<evidence type="ECO:0008006" key="4">
    <source>
        <dbReference type="Google" id="ProtNLM"/>
    </source>
</evidence>
<dbReference type="InterPro" id="IPR045584">
    <property type="entry name" value="Pilin-like"/>
</dbReference>
<accession>A0A6J5ETA3</accession>
<dbReference type="NCBIfam" id="TIGR02532">
    <property type="entry name" value="IV_pilin_GFxxxE"/>
    <property type="match status" value="1"/>
</dbReference>
<proteinExistence type="predicted"/>
<feature type="region of interest" description="Disordered" evidence="1">
    <location>
        <begin position="479"/>
        <end position="504"/>
    </location>
</feature>
<dbReference type="SUPFAM" id="SSF54523">
    <property type="entry name" value="Pili subunits"/>
    <property type="match status" value="1"/>
</dbReference>
<protein>
    <recommendedName>
        <fullName evidence="4">Bacterial shufflon protein N-terminal domain-containing protein</fullName>
    </recommendedName>
</protein>
<dbReference type="EMBL" id="CADIKF010000063">
    <property type="protein sequence ID" value="CAB3769423.1"/>
    <property type="molecule type" value="Genomic_DNA"/>
</dbReference>
<feature type="compositionally biased region" description="Basic residues" evidence="1">
    <location>
        <begin position="7"/>
        <end position="20"/>
    </location>
</feature>
<sequence length="556" mass="57243">MNNRLHAPVRRRAWQRASRHASPRRARGFTMVELLAALALTALMVAGVTSMINSSMEDTRAQQAALYQSKLASAAAQLIQQNYQALAAQASATSPVIVKLSGSTPYQLSNYLPAIMGSTNAYGQTPCLLVYSNTAGNALQALLVTEGGQSIVDSELGYVAANSGSGGGSIQAMNNSAGVAKGAYGSWSVAAPNPAGASCSGTKTGAGHLASLVFSNGTQEQNADFLYRVGVPGNPAANTMQVPIVLATQADYAVCTALGAIAADAAGNVLNCDGRWEPQASYHWRGPVANAAALSSLTLPRAGDVAITLATNRAYTYTGEKWQALAVDEQGNLALGNTAVAGADCSAAAASAPAATTVVSTDATGRVLSCYNGKWQTQSEIEPVSSTTGCTMLMTTSGAGDYTQCAPPPSTNYTASPFSFNGANGTYSYAKQVAVTLQKPGIIVASTWAHLNDGSCTGRNPAALAQLSQDVDVLDSNGNNLAHTESQSPTLTNDSGGINNSLTQASPPGSYTVVVTTNWATYQGIQTPWTSSFCGEQSQNIPNTPVAAGWSINAYY</sequence>
<dbReference type="AlphaFoldDB" id="A0A6J5ETA3"/>
<dbReference type="InterPro" id="IPR012902">
    <property type="entry name" value="N_methyl_site"/>
</dbReference>
<dbReference type="RefSeq" id="WP_175114678.1">
    <property type="nucleotide sequence ID" value="NZ_CADIKF010000063.1"/>
</dbReference>
<organism evidence="2 3">
    <name type="scientific">Paraburkholderia solisilvae</name>
    <dbReference type="NCBI Taxonomy" id="624376"/>
    <lineage>
        <taxon>Bacteria</taxon>
        <taxon>Pseudomonadati</taxon>
        <taxon>Pseudomonadota</taxon>
        <taxon>Betaproteobacteria</taxon>
        <taxon>Burkholderiales</taxon>
        <taxon>Burkholderiaceae</taxon>
        <taxon>Paraburkholderia</taxon>
    </lineage>
</organism>